<proteinExistence type="predicted"/>
<protein>
    <submittedName>
        <fullName evidence="2">TIGR00270 family protein</fullName>
    </submittedName>
</protein>
<sequence length="155" mass="17830">MPISDKGFTVVYEGSVITVCSSCYAKIKKHAKIYEGKVNTRIVDSTKNKKESIQYKNQEIEIEIVDDYYKIIKEARERMGLTTKQLAEKMKVSENIIKRFEQGKLKPTIDQAKVLEKILSIKILYSSAQNTEDFKSQKNLDLTLGDIVNFREGKK</sequence>
<name>A0A2U9IMK3_9CREN</name>
<dbReference type="Pfam" id="PF01381">
    <property type="entry name" value="HTH_3"/>
    <property type="match status" value="1"/>
</dbReference>
<accession>A0A2U9IMK3</accession>
<dbReference type="CDD" id="cd00093">
    <property type="entry name" value="HTH_XRE"/>
    <property type="match status" value="1"/>
</dbReference>
<dbReference type="InterPro" id="IPR001387">
    <property type="entry name" value="Cro/C1-type_HTH"/>
</dbReference>
<evidence type="ECO:0000313" key="3">
    <source>
        <dbReference type="Proteomes" id="UP000248410"/>
    </source>
</evidence>
<evidence type="ECO:0000313" key="2">
    <source>
        <dbReference type="EMBL" id="AWR97251.1"/>
    </source>
</evidence>
<dbReference type="GO" id="GO:0003677">
    <property type="term" value="F:DNA binding"/>
    <property type="evidence" value="ECO:0007669"/>
    <property type="project" value="InterPro"/>
</dbReference>
<reference evidence="2 3" key="1">
    <citation type="submission" date="2018-05" db="EMBL/GenBank/DDBJ databases">
        <title>Complete Genome Sequences of Extremely Thermoacidophilic, Metal-Mobilizing Type-Strain Members of the Archaeal Family Sulfolobaceae: Acidianus brierleyi DSM-1651T, Acidianus sulfidivorans DSM-18786T, Metallosphaera hakonensis DSM-7519T, and Metallosphaera prunae DSM-10039T.</title>
        <authorList>
            <person name="Counts J.A."/>
            <person name="Kelly R.M."/>
        </authorList>
    </citation>
    <scope>NUCLEOTIDE SEQUENCE [LARGE SCALE GENOMIC DNA]</scope>
    <source>
        <strain evidence="2 3">JP7</strain>
    </source>
</reference>
<gene>
    <name evidence="2" type="ORF">DFR86_06555</name>
</gene>
<dbReference type="Gene3D" id="1.10.260.40">
    <property type="entry name" value="lambda repressor-like DNA-binding domains"/>
    <property type="match status" value="1"/>
</dbReference>
<keyword evidence="3" id="KW-1185">Reference proteome</keyword>
<dbReference type="AlphaFoldDB" id="A0A2U9IMK3"/>
<dbReference type="InterPro" id="IPR010982">
    <property type="entry name" value="Lambda_DNA-bd_dom_sf"/>
</dbReference>
<dbReference type="OrthoDB" id="11138at2157"/>
<dbReference type="InterPro" id="IPR004451">
    <property type="entry name" value="MJ0586"/>
</dbReference>
<dbReference type="Proteomes" id="UP000248410">
    <property type="component" value="Chromosome"/>
</dbReference>
<evidence type="ECO:0000259" key="1">
    <source>
        <dbReference type="PROSITE" id="PS50943"/>
    </source>
</evidence>
<dbReference type="SMART" id="SM00530">
    <property type="entry name" value="HTH_XRE"/>
    <property type="match status" value="1"/>
</dbReference>
<dbReference type="KEGG" id="asul:DFR86_06555"/>
<dbReference type="NCBIfam" id="TIGR00270">
    <property type="entry name" value="multiprotein bridging factor aMBF1"/>
    <property type="match status" value="1"/>
</dbReference>
<dbReference type="PROSITE" id="PS50943">
    <property type="entry name" value="HTH_CROC1"/>
    <property type="match status" value="1"/>
</dbReference>
<organism evidence="2 3">
    <name type="scientific">Acidianus sulfidivorans JP7</name>
    <dbReference type="NCBI Taxonomy" id="619593"/>
    <lineage>
        <taxon>Archaea</taxon>
        <taxon>Thermoproteota</taxon>
        <taxon>Thermoprotei</taxon>
        <taxon>Sulfolobales</taxon>
        <taxon>Sulfolobaceae</taxon>
        <taxon>Acidianus</taxon>
    </lineage>
</organism>
<dbReference type="EMBL" id="CP029288">
    <property type="protein sequence ID" value="AWR97251.1"/>
    <property type="molecule type" value="Genomic_DNA"/>
</dbReference>
<feature type="domain" description="HTH cro/C1-type" evidence="1">
    <location>
        <begin position="72"/>
        <end position="126"/>
    </location>
</feature>
<dbReference type="SUPFAM" id="SSF47413">
    <property type="entry name" value="lambda repressor-like DNA-binding domains"/>
    <property type="match status" value="1"/>
</dbReference>